<keyword evidence="2" id="KW-1133">Transmembrane helix</keyword>
<evidence type="ECO:0000313" key="4">
    <source>
        <dbReference type="Proteomes" id="UP000230833"/>
    </source>
</evidence>
<dbReference type="Proteomes" id="UP000230833">
    <property type="component" value="Unassembled WGS sequence"/>
</dbReference>
<name>A0A2H0RIG8_9BACT</name>
<feature type="transmembrane region" description="Helical" evidence="2">
    <location>
        <begin position="260"/>
        <end position="282"/>
    </location>
</feature>
<comment type="caution">
    <text evidence="3">The sequence shown here is derived from an EMBL/GenBank/DDBJ whole genome shotgun (WGS) entry which is preliminary data.</text>
</comment>
<protein>
    <submittedName>
        <fullName evidence="3">Uncharacterized protein</fullName>
    </submittedName>
</protein>
<feature type="transmembrane region" description="Helical" evidence="2">
    <location>
        <begin position="188"/>
        <end position="206"/>
    </location>
</feature>
<feature type="transmembrane region" description="Helical" evidence="2">
    <location>
        <begin position="145"/>
        <end position="167"/>
    </location>
</feature>
<feature type="transmembrane region" description="Helical" evidence="2">
    <location>
        <begin position="218"/>
        <end position="239"/>
    </location>
</feature>
<accession>A0A2H0RIG8</accession>
<evidence type="ECO:0000256" key="2">
    <source>
        <dbReference type="SAM" id="Phobius"/>
    </source>
</evidence>
<dbReference type="AlphaFoldDB" id="A0A2H0RIG8"/>
<proteinExistence type="predicted"/>
<gene>
    <name evidence="3" type="ORF">COV07_04540</name>
</gene>
<feature type="transmembrane region" description="Helical" evidence="2">
    <location>
        <begin position="116"/>
        <end position="139"/>
    </location>
</feature>
<dbReference type="EMBL" id="PCYL01000049">
    <property type="protein sequence ID" value="PIR46206.1"/>
    <property type="molecule type" value="Genomic_DNA"/>
</dbReference>
<feature type="transmembrane region" description="Helical" evidence="2">
    <location>
        <begin position="80"/>
        <end position="104"/>
    </location>
</feature>
<feature type="region of interest" description="Disordered" evidence="1">
    <location>
        <begin position="1"/>
        <end position="20"/>
    </location>
</feature>
<keyword evidence="2" id="KW-0812">Transmembrane</keyword>
<reference evidence="3 4" key="1">
    <citation type="submission" date="2017-09" db="EMBL/GenBank/DDBJ databases">
        <title>Depth-based differentiation of microbial function through sediment-hosted aquifers and enrichment of novel symbionts in the deep terrestrial subsurface.</title>
        <authorList>
            <person name="Probst A.J."/>
            <person name="Ladd B."/>
            <person name="Jarett J.K."/>
            <person name="Geller-Mcgrath D.E."/>
            <person name="Sieber C.M."/>
            <person name="Emerson J.B."/>
            <person name="Anantharaman K."/>
            <person name="Thomas B.C."/>
            <person name="Malmstrom R."/>
            <person name="Stieglmeier M."/>
            <person name="Klingl A."/>
            <person name="Woyke T."/>
            <person name="Ryan C.M."/>
            <person name="Banfield J.F."/>
        </authorList>
    </citation>
    <scope>NUCLEOTIDE SEQUENCE [LARGE SCALE GENOMIC DNA]</scope>
    <source>
        <strain evidence="3">CG10_big_fil_rev_8_21_14_0_10_45_14</strain>
    </source>
</reference>
<feature type="transmembrane region" description="Helical" evidence="2">
    <location>
        <begin position="508"/>
        <end position="526"/>
    </location>
</feature>
<evidence type="ECO:0000256" key="1">
    <source>
        <dbReference type="SAM" id="MobiDB-lite"/>
    </source>
</evidence>
<keyword evidence="2" id="KW-0472">Membrane</keyword>
<feature type="transmembrane region" description="Helical" evidence="2">
    <location>
        <begin position="45"/>
        <end position="68"/>
    </location>
</feature>
<organism evidence="3 4">
    <name type="scientific">Candidatus Vogelbacteria bacterium CG10_big_fil_rev_8_21_14_0_10_45_14</name>
    <dbReference type="NCBI Taxonomy" id="1975042"/>
    <lineage>
        <taxon>Bacteria</taxon>
        <taxon>Candidatus Vogeliibacteriota</taxon>
    </lineage>
</organism>
<evidence type="ECO:0000313" key="3">
    <source>
        <dbReference type="EMBL" id="PIR46206.1"/>
    </source>
</evidence>
<sequence>MSRNPMEEHNIDTQTKSQLGQKDSVPDFVNLLKDAMRMLAERWRVILMVSLSASLVGLLATALLSSYLLPLVGDSNTPGLLFFMLVSGVITILLSAFWQGGMYISANNSDAKVERALALSWNMLLPLSFVILLSALIIGGAILALVIPGIIAMVFLTFTVPSMVIGGKRGFDAIMYSFEIVNGRWLEVFGRVIVLGVLMTLAGLIPDLIGDVAIAYDFVSFVFGIVLGAYSVCYMLVLYKSLATSAVKIGGDKRNRVKALFVGAIVLLLLSGGALFASTLVYGTKVLTDFGFLFGGVFPDLQVPRQIEDINVDNREQPLELEMGIPEAEAATYDESIATFTKENLDNGQVRLRLNRFLGDMSLLFSRGSVFRYKDEENDSVNFEISSGFAILSRDGSKGESANIKRLSLYTPHTVVMLQGTTTSEVLVSVRDDKHTDLFVLSGKGSIRGLTSDPLATGIGLWAGFMTTIDDTSSATEPREFDEGELPQTDTVEDFTKGKEGKSGKVSYLFYGAVGLLAVMLGAYFGKKRA</sequence>
<feature type="compositionally biased region" description="Basic and acidic residues" evidence="1">
    <location>
        <begin position="1"/>
        <end position="11"/>
    </location>
</feature>